<sequence>MKTVLCYGDSLTWGYDSETGLRHAFDDRWPNVLAKALGDDFVVITDALNGRTTAFDDHTVAVERNGVKTLPTALGAHQPLDLVIVLLGTNDLKRHTGGGRVFESRQGLERIVEIIQTFSYQRGYEAPKILLVAPPTFSETMEPDFALLFGDGVEESQHFRSAITKVGEEYGCAVFDAAEVCETVSLDGVHLDATHTRALGEALVEPVTAILRGAADGSPAQSHPSEETKHG</sequence>
<dbReference type="Gene3D" id="3.40.50.1110">
    <property type="entry name" value="SGNH hydrolase"/>
    <property type="match status" value="1"/>
</dbReference>
<dbReference type="RefSeq" id="WP_253964402.1">
    <property type="nucleotide sequence ID" value="NZ_JALHBS010000058.1"/>
</dbReference>
<dbReference type="EMBL" id="JALHBS010000058">
    <property type="protein sequence ID" value="MCP3055555.1"/>
    <property type="molecule type" value="Genomic_DNA"/>
</dbReference>
<comment type="caution">
    <text evidence="2">The sequence shown here is derived from an EMBL/GenBank/DDBJ whole genome shotgun (WGS) entry which is preliminary data.</text>
</comment>
<name>A0A9X2KFT7_9HYPH</name>
<dbReference type="Pfam" id="PF13472">
    <property type="entry name" value="Lipase_GDSL_2"/>
    <property type="match status" value="1"/>
</dbReference>
<protein>
    <submittedName>
        <fullName evidence="2">SGNH/GDSL hydrolase family protein</fullName>
    </submittedName>
</protein>
<keyword evidence="3" id="KW-1185">Reference proteome</keyword>
<feature type="domain" description="SGNH hydrolase-type esterase" evidence="1">
    <location>
        <begin position="6"/>
        <end position="195"/>
    </location>
</feature>
<proteinExistence type="predicted"/>
<dbReference type="CDD" id="cd01839">
    <property type="entry name" value="SGNH_arylesterase_like"/>
    <property type="match status" value="1"/>
</dbReference>
<dbReference type="AlphaFoldDB" id="A0A9X2KFT7"/>
<dbReference type="InterPro" id="IPR036514">
    <property type="entry name" value="SGNH_hydro_sf"/>
</dbReference>
<evidence type="ECO:0000259" key="1">
    <source>
        <dbReference type="Pfam" id="PF13472"/>
    </source>
</evidence>
<dbReference type="InterPro" id="IPR013830">
    <property type="entry name" value="SGNH_hydro"/>
</dbReference>
<evidence type="ECO:0000313" key="3">
    <source>
        <dbReference type="Proteomes" id="UP001155220"/>
    </source>
</evidence>
<gene>
    <name evidence="2" type="ORF">MJ956_10420</name>
</gene>
<dbReference type="Proteomes" id="UP001155220">
    <property type="component" value="Unassembled WGS sequence"/>
</dbReference>
<keyword evidence="2" id="KW-0378">Hydrolase</keyword>
<dbReference type="GO" id="GO:0016788">
    <property type="term" value="F:hydrolase activity, acting on ester bonds"/>
    <property type="evidence" value="ECO:0007669"/>
    <property type="project" value="UniProtKB-ARBA"/>
</dbReference>
<organism evidence="2 3">
    <name type="scientific">Aurantimonas marianensis</name>
    <dbReference type="NCBI Taxonomy" id="2920428"/>
    <lineage>
        <taxon>Bacteria</taxon>
        <taxon>Pseudomonadati</taxon>
        <taxon>Pseudomonadota</taxon>
        <taxon>Alphaproteobacteria</taxon>
        <taxon>Hyphomicrobiales</taxon>
        <taxon>Aurantimonadaceae</taxon>
        <taxon>Aurantimonas</taxon>
    </lineage>
</organism>
<accession>A0A9X2KFT7</accession>
<dbReference type="SUPFAM" id="SSF52266">
    <property type="entry name" value="SGNH hydrolase"/>
    <property type="match status" value="1"/>
</dbReference>
<reference evidence="2" key="1">
    <citation type="submission" date="2022-03" db="EMBL/GenBank/DDBJ databases">
        <title>Aurantimonas Liuensis sp. Nov., isolated from the hadal seawater of the Mariana Trench.</title>
        <authorList>
            <person name="Liu R."/>
        </authorList>
    </citation>
    <scope>NUCLEOTIDE SEQUENCE</scope>
    <source>
        <strain evidence="2">LRZ36</strain>
    </source>
</reference>
<evidence type="ECO:0000313" key="2">
    <source>
        <dbReference type="EMBL" id="MCP3055555.1"/>
    </source>
</evidence>